<evidence type="ECO:0000256" key="4">
    <source>
        <dbReference type="ARBA" id="ARBA00022801"/>
    </source>
</evidence>
<reference evidence="7" key="1">
    <citation type="submission" date="2022-11" db="EMBL/GenBank/DDBJ databases">
        <title>Description of Microcella daejonensis nov. sp, isolated from riverside soil.</title>
        <authorList>
            <person name="Molina K.M."/>
            <person name="Kim S.B."/>
        </authorList>
    </citation>
    <scope>NUCLEOTIDE SEQUENCE</scope>
    <source>
        <strain evidence="7">MMS21-STM12</strain>
    </source>
</reference>
<evidence type="ECO:0000313" key="7">
    <source>
        <dbReference type="EMBL" id="WAB82708.1"/>
    </source>
</evidence>
<keyword evidence="8" id="KW-1185">Reference proteome</keyword>
<dbReference type="PANTHER" id="PTHR33992:SF1">
    <property type="entry name" value="RIBONUCLEASE P PROTEIN COMPONENT"/>
    <property type="match status" value="1"/>
</dbReference>
<dbReference type="GO" id="GO:0042781">
    <property type="term" value="F:3'-tRNA processing endoribonuclease activity"/>
    <property type="evidence" value="ECO:0007669"/>
    <property type="project" value="TreeGrafter"/>
</dbReference>
<sequence length="97" mass="10465">MRRGRRAAQPHAVLYRLRSPSADPPRFGVIVSKQVGSAVVRNRVRRRVQAVCATAVSSIPVPAGDTIVIRALPGAGEVDWDTLRAEIDAGLRRVVTA</sequence>
<keyword evidence="3" id="KW-0255">Endonuclease</keyword>
<keyword evidence="2" id="KW-0540">Nuclease</keyword>
<dbReference type="PANTHER" id="PTHR33992">
    <property type="entry name" value="RIBONUCLEASE P PROTEIN COMPONENT"/>
    <property type="match status" value="1"/>
</dbReference>
<dbReference type="InterPro" id="IPR000100">
    <property type="entry name" value="RNase_P"/>
</dbReference>
<evidence type="ECO:0000256" key="5">
    <source>
        <dbReference type="ARBA" id="ARBA00022884"/>
    </source>
</evidence>
<proteinExistence type="predicted"/>
<dbReference type="GO" id="GO:0000049">
    <property type="term" value="F:tRNA binding"/>
    <property type="evidence" value="ECO:0007669"/>
    <property type="project" value="InterPro"/>
</dbReference>
<dbReference type="NCBIfam" id="TIGR00188">
    <property type="entry name" value="rnpA"/>
    <property type="match status" value="1"/>
</dbReference>
<evidence type="ECO:0000256" key="1">
    <source>
        <dbReference type="ARBA" id="ARBA00022694"/>
    </source>
</evidence>
<dbReference type="AlphaFoldDB" id="A0A9E8MN27"/>
<dbReference type="Gene3D" id="3.30.230.10">
    <property type="match status" value="1"/>
</dbReference>
<dbReference type="Pfam" id="PF00825">
    <property type="entry name" value="Ribonuclease_P"/>
    <property type="match status" value="1"/>
</dbReference>
<keyword evidence="1" id="KW-0819">tRNA processing</keyword>
<evidence type="ECO:0000256" key="2">
    <source>
        <dbReference type="ARBA" id="ARBA00022722"/>
    </source>
</evidence>
<dbReference type="SUPFAM" id="SSF54211">
    <property type="entry name" value="Ribosomal protein S5 domain 2-like"/>
    <property type="match status" value="1"/>
</dbReference>
<organism evidence="7 8">
    <name type="scientific">Microcella daejeonensis</name>
    <dbReference type="NCBI Taxonomy" id="2994971"/>
    <lineage>
        <taxon>Bacteria</taxon>
        <taxon>Bacillati</taxon>
        <taxon>Actinomycetota</taxon>
        <taxon>Actinomycetes</taxon>
        <taxon>Micrococcales</taxon>
        <taxon>Microbacteriaceae</taxon>
        <taxon>Microcella</taxon>
    </lineage>
</organism>
<dbReference type="InterPro" id="IPR020568">
    <property type="entry name" value="Ribosomal_Su5_D2-typ_SF"/>
</dbReference>
<accession>A0A9E8MN27</accession>
<dbReference type="KEGG" id="mdb:OVN18_04730"/>
<keyword evidence="4 7" id="KW-0378">Hydrolase</keyword>
<dbReference type="InterPro" id="IPR014721">
    <property type="entry name" value="Ribsml_uS5_D2-typ_fold_subgr"/>
</dbReference>
<dbReference type="GO" id="GO:0004526">
    <property type="term" value="F:ribonuclease P activity"/>
    <property type="evidence" value="ECO:0007669"/>
    <property type="project" value="UniProtKB-UniRule"/>
</dbReference>
<name>A0A9E8MN27_9MICO</name>
<dbReference type="EC" id="3.1.26.5" evidence="6"/>
<dbReference type="Proteomes" id="UP001164706">
    <property type="component" value="Chromosome"/>
</dbReference>
<dbReference type="EMBL" id="CP113089">
    <property type="protein sequence ID" value="WAB82708.1"/>
    <property type="molecule type" value="Genomic_DNA"/>
</dbReference>
<evidence type="ECO:0000256" key="6">
    <source>
        <dbReference type="NCBIfam" id="TIGR00188"/>
    </source>
</evidence>
<gene>
    <name evidence="7" type="primary">rnpA</name>
    <name evidence="7" type="ORF">OVN18_04730</name>
</gene>
<keyword evidence="5" id="KW-0694">RNA-binding</keyword>
<protein>
    <recommendedName>
        <fullName evidence="6">Ribonuclease P protein component</fullName>
        <ecNumber evidence="6">3.1.26.5</ecNumber>
    </recommendedName>
</protein>
<dbReference type="GO" id="GO:0030677">
    <property type="term" value="C:ribonuclease P complex"/>
    <property type="evidence" value="ECO:0007669"/>
    <property type="project" value="TreeGrafter"/>
</dbReference>
<evidence type="ECO:0000256" key="3">
    <source>
        <dbReference type="ARBA" id="ARBA00022759"/>
    </source>
</evidence>
<evidence type="ECO:0000313" key="8">
    <source>
        <dbReference type="Proteomes" id="UP001164706"/>
    </source>
</evidence>